<dbReference type="KEGG" id="amus:LMH87_004276"/>
<dbReference type="RefSeq" id="XP_056049094.1">
    <property type="nucleotide sequence ID" value="XM_056195468.1"/>
</dbReference>
<name>A0A9W8UHX3_AKAMU</name>
<evidence type="ECO:0000256" key="1">
    <source>
        <dbReference type="SAM" id="MobiDB-lite"/>
    </source>
</evidence>
<dbReference type="GeneID" id="80891435"/>
<evidence type="ECO:0000313" key="3">
    <source>
        <dbReference type="Proteomes" id="UP001144673"/>
    </source>
</evidence>
<dbReference type="EMBL" id="JAJHUN010000011">
    <property type="protein sequence ID" value="KAJ4145424.1"/>
    <property type="molecule type" value="Genomic_DNA"/>
</dbReference>
<feature type="region of interest" description="Disordered" evidence="1">
    <location>
        <begin position="15"/>
        <end position="35"/>
    </location>
</feature>
<proteinExistence type="predicted"/>
<dbReference type="AlphaFoldDB" id="A0A9W8UHX3"/>
<accession>A0A9W8UHX3</accession>
<evidence type="ECO:0000313" key="2">
    <source>
        <dbReference type="EMBL" id="KAJ4145424.1"/>
    </source>
</evidence>
<organism evidence="2 3">
    <name type="scientific">Akanthomyces muscarius</name>
    <name type="common">Entomopathogenic fungus</name>
    <name type="synonym">Lecanicillium muscarium</name>
    <dbReference type="NCBI Taxonomy" id="2231603"/>
    <lineage>
        <taxon>Eukaryota</taxon>
        <taxon>Fungi</taxon>
        <taxon>Dikarya</taxon>
        <taxon>Ascomycota</taxon>
        <taxon>Pezizomycotina</taxon>
        <taxon>Sordariomycetes</taxon>
        <taxon>Hypocreomycetidae</taxon>
        <taxon>Hypocreales</taxon>
        <taxon>Cordycipitaceae</taxon>
        <taxon>Akanthomyces</taxon>
    </lineage>
</organism>
<dbReference type="Proteomes" id="UP001144673">
    <property type="component" value="Chromosome 2"/>
</dbReference>
<sequence>MFSHGRPEPCHCSTHYFNSSATSRPPKRTLSPKYDMSPTLAATRSENVGGWLTGYRSCSEPGSWRRVSSQ</sequence>
<comment type="caution">
    <text evidence="2">The sequence shown here is derived from an EMBL/GenBank/DDBJ whole genome shotgun (WGS) entry which is preliminary data.</text>
</comment>
<reference evidence="2" key="1">
    <citation type="journal article" date="2023" name="Access Microbiol">
        <title>De-novo genome assembly for Akanthomyces muscarius, a biocontrol agent of insect agricultural pests.</title>
        <authorList>
            <person name="Erdos Z."/>
            <person name="Studholme D.J."/>
            <person name="Raymond B."/>
            <person name="Sharma M."/>
        </authorList>
    </citation>
    <scope>NUCLEOTIDE SEQUENCE</scope>
    <source>
        <strain evidence="2">Ve6</strain>
    </source>
</reference>
<keyword evidence="3" id="KW-1185">Reference proteome</keyword>
<protein>
    <submittedName>
        <fullName evidence="2">Uncharacterized protein</fullName>
    </submittedName>
</protein>
<gene>
    <name evidence="2" type="ORF">LMH87_004276</name>
</gene>